<dbReference type="EMBL" id="ML987189">
    <property type="protein sequence ID" value="KAF2256528.1"/>
    <property type="molecule type" value="Genomic_DNA"/>
</dbReference>
<evidence type="ECO:0000256" key="1">
    <source>
        <dbReference type="SAM" id="MobiDB-lite"/>
    </source>
</evidence>
<organism evidence="3 4">
    <name type="scientific">Trematosphaeria pertusa</name>
    <dbReference type="NCBI Taxonomy" id="390896"/>
    <lineage>
        <taxon>Eukaryota</taxon>
        <taxon>Fungi</taxon>
        <taxon>Dikarya</taxon>
        <taxon>Ascomycota</taxon>
        <taxon>Pezizomycotina</taxon>
        <taxon>Dothideomycetes</taxon>
        <taxon>Pleosporomycetidae</taxon>
        <taxon>Pleosporales</taxon>
        <taxon>Massarineae</taxon>
        <taxon>Trematosphaeriaceae</taxon>
        <taxon>Trematosphaeria</taxon>
    </lineage>
</organism>
<feature type="compositionally biased region" description="Low complexity" evidence="1">
    <location>
        <begin position="270"/>
        <end position="279"/>
    </location>
</feature>
<keyword evidence="2" id="KW-1133">Transmembrane helix</keyword>
<keyword evidence="4" id="KW-1185">Reference proteome</keyword>
<evidence type="ECO:0000256" key="2">
    <source>
        <dbReference type="SAM" id="Phobius"/>
    </source>
</evidence>
<evidence type="ECO:0000313" key="3">
    <source>
        <dbReference type="EMBL" id="KAF2256528.1"/>
    </source>
</evidence>
<evidence type="ECO:0000313" key="4">
    <source>
        <dbReference type="Proteomes" id="UP000800094"/>
    </source>
</evidence>
<name>A0A6A6J1U0_9PLEO</name>
<feature type="compositionally biased region" description="Polar residues" evidence="1">
    <location>
        <begin position="219"/>
        <end position="269"/>
    </location>
</feature>
<accession>A0A6A6J1U0</accession>
<dbReference type="Proteomes" id="UP000800094">
    <property type="component" value="Unassembled WGS sequence"/>
</dbReference>
<sequence length="436" mass="47814">MPTFETLKDFWEKISANWTPFSLGTQPYLVPLHEDRVPHSHHRISEGEPLLPDRHRAPLQEIPEDSFLEVEGSEDSGRDSLSNVAGLSVNAANALAVNSANETTYLPSRTTISADSIIAQHHHPAPRNLMGNSSTKYGSSAKYAARSTPAPLLFQHASKLTNKRPLKVDLHGHVGGKPAGKASADTGLSAATAYGIIWKQPRPHLAQAMKRRYAHTEGYRTSQAQHRHSPLQSNRPAPPSRTITAIRHTNTDTASAASLQSSPTPSLCETDTSTPTPTTRAARAALARIMTRQLSHERALGISYTAPPPLGISPAPEPNDAFATLSELEAARAHDFSEHHRLILHHAPPMPEPDSAPPSSSSYASDSSNSEDGPVVFRGRPRHRQRRWDLGPGYRDRRWWEFDFDEWNAWIGVWLVGVFVGIVLVAAGVAVWILMN</sequence>
<dbReference type="AlphaFoldDB" id="A0A6A6J1U0"/>
<protein>
    <submittedName>
        <fullName evidence="3">Uncharacterized protein</fullName>
    </submittedName>
</protein>
<feature type="transmembrane region" description="Helical" evidence="2">
    <location>
        <begin position="407"/>
        <end position="434"/>
    </location>
</feature>
<reference evidence="3" key="1">
    <citation type="journal article" date="2020" name="Stud. Mycol.">
        <title>101 Dothideomycetes genomes: a test case for predicting lifestyles and emergence of pathogens.</title>
        <authorList>
            <person name="Haridas S."/>
            <person name="Albert R."/>
            <person name="Binder M."/>
            <person name="Bloem J."/>
            <person name="Labutti K."/>
            <person name="Salamov A."/>
            <person name="Andreopoulos B."/>
            <person name="Baker S."/>
            <person name="Barry K."/>
            <person name="Bills G."/>
            <person name="Bluhm B."/>
            <person name="Cannon C."/>
            <person name="Castanera R."/>
            <person name="Culley D."/>
            <person name="Daum C."/>
            <person name="Ezra D."/>
            <person name="Gonzalez J."/>
            <person name="Henrissat B."/>
            <person name="Kuo A."/>
            <person name="Liang C."/>
            <person name="Lipzen A."/>
            <person name="Lutzoni F."/>
            <person name="Magnuson J."/>
            <person name="Mondo S."/>
            <person name="Nolan M."/>
            <person name="Ohm R."/>
            <person name="Pangilinan J."/>
            <person name="Park H.-J."/>
            <person name="Ramirez L."/>
            <person name="Alfaro M."/>
            <person name="Sun H."/>
            <person name="Tritt A."/>
            <person name="Yoshinaga Y."/>
            <person name="Zwiers L.-H."/>
            <person name="Turgeon B."/>
            <person name="Goodwin S."/>
            <person name="Spatafora J."/>
            <person name="Crous P."/>
            <person name="Grigoriev I."/>
        </authorList>
    </citation>
    <scope>NUCLEOTIDE SEQUENCE</scope>
    <source>
        <strain evidence="3">CBS 122368</strain>
    </source>
</reference>
<keyword evidence="2" id="KW-0812">Transmembrane</keyword>
<proteinExistence type="predicted"/>
<feature type="region of interest" description="Disordered" evidence="1">
    <location>
        <begin position="217"/>
        <end position="279"/>
    </location>
</feature>
<feature type="compositionally biased region" description="Low complexity" evidence="1">
    <location>
        <begin position="357"/>
        <end position="372"/>
    </location>
</feature>
<dbReference type="RefSeq" id="XP_033691532.1">
    <property type="nucleotide sequence ID" value="XM_033834336.1"/>
</dbReference>
<keyword evidence="2" id="KW-0472">Membrane</keyword>
<dbReference type="GeneID" id="54587666"/>
<gene>
    <name evidence="3" type="ORF">BU26DRAFT_574746</name>
</gene>
<feature type="region of interest" description="Disordered" evidence="1">
    <location>
        <begin position="346"/>
        <end position="378"/>
    </location>
</feature>